<dbReference type="Proteomes" id="UP001196408">
    <property type="component" value="Unassembled WGS sequence"/>
</dbReference>
<dbReference type="SUPFAM" id="SSF52172">
    <property type="entry name" value="CheY-like"/>
    <property type="match status" value="1"/>
</dbReference>
<comment type="caution">
    <text evidence="4">The sequence shown here is derived from an EMBL/GenBank/DDBJ whole genome shotgun (WGS) entry which is preliminary data.</text>
</comment>
<dbReference type="PANTHER" id="PTHR37299">
    <property type="entry name" value="TRANSCRIPTIONAL REGULATOR-RELATED"/>
    <property type="match status" value="1"/>
</dbReference>
<dbReference type="PANTHER" id="PTHR37299:SF1">
    <property type="entry name" value="STAGE 0 SPORULATION PROTEIN A HOMOLOG"/>
    <property type="match status" value="1"/>
</dbReference>
<keyword evidence="7" id="KW-1185">Reference proteome</keyword>
<dbReference type="GO" id="GO:0000156">
    <property type="term" value="F:phosphorelay response regulator activity"/>
    <property type="evidence" value="ECO:0007669"/>
    <property type="project" value="InterPro"/>
</dbReference>
<dbReference type="Proteomes" id="UP001197492">
    <property type="component" value="Unassembled WGS sequence"/>
</dbReference>
<dbReference type="InterPro" id="IPR011006">
    <property type="entry name" value="CheY-like_superfamily"/>
</dbReference>
<feature type="modified residue" description="4-aspartylphosphate" evidence="1">
    <location>
        <position position="58"/>
    </location>
</feature>
<dbReference type="InterPro" id="IPR001789">
    <property type="entry name" value="Sig_transdc_resp-reg_receiver"/>
</dbReference>
<dbReference type="PROSITE" id="PS50110">
    <property type="entry name" value="RESPONSE_REGULATORY"/>
    <property type="match status" value="1"/>
</dbReference>
<protein>
    <submittedName>
        <fullName evidence="4">LytTR family DNA-binding domain-containing protein</fullName>
    </submittedName>
</protein>
<reference evidence="4 7" key="1">
    <citation type="submission" date="2021-06" db="EMBL/GenBank/DDBJ databases">
        <title>Collection of gut derived symbiotic bacterial strains cultured from healthy donors.</title>
        <authorList>
            <person name="Lin H."/>
            <person name="Littmann E."/>
            <person name="Pamer E.G."/>
        </authorList>
    </citation>
    <scope>NUCLEOTIDE SEQUENCE</scope>
    <source>
        <strain evidence="5 7">MSK.21.70</strain>
        <strain evidence="4">MSK.21.82</strain>
    </source>
</reference>
<dbReference type="InterPro" id="IPR046947">
    <property type="entry name" value="LytR-like"/>
</dbReference>
<dbReference type="EMBL" id="JAHOEL010000054">
    <property type="protein sequence ID" value="MBV3393220.1"/>
    <property type="molecule type" value="Genomic_DNA"/>
</dbReference>
<dbReference type="InterPro" id="IPR007492">
    <property type="entry name" value="LytTR_DNA-bd_dom"/>
</dbReference>
<evidence type="ECO:0000259" key="2">
    <source>
        <dbReference type="PROSITE" id="PS50110"/>
    </source>
</evidence>
<dbReference type="Gene3D" id="3.40.50.2300">
    <property type="match status" value="1"/>
</dbReference>
<name>A0AAW4MSB3_9FIRM</name>
<evidence type="ECO:0000313" key="4">
    <source>
        <dbReference type="EMBL" id="MBV3383211.1"/>
    </source>
</evidence>
<evidence type="ECO:0000313" key="7">
    <source>
        <dbReference type="Proteomes" id="UP001197492"/>
    </source>
</evidence>
<organism evidence="4 6">
    <name type="scientific">Catenibacterium mitsuokai</name>
    <dbReference type="NCBI Taxonomy" id="100886"/>
    <lineage>
        <taxon>Bacteria</taxon>
        <taxon>Bacillati</taxon>
        <taxon>Bacillota</taxon>
        <taxon>Erysipelotrichia</taxon>
        <taxon>Erysipelotrichales</taxon>
        <taxon>Coprobacillaceae</taxon>
        <taxon>Catenibacterium</taxon>
    </lineage>
</organism>
<dbReference type="SMART" id="SM00448">
    <property type="entry name" value="REC"/>
    <property type="match status" value="1"/>
</dbReference>
<gene>
    <name evidence="4" type="ORF">KSV97_08270</name>
    <name evidence="5" type="ORF">KSW06_08135</name>
</gene>
<keyword evidence="1" id="KW-0597">Phosphoprotein</keyword>
<evidence type="ECO:0000313" key="5">
    <source>
        <dbReference type="EMBL" id="MBV3393220.1"/>
    </source>
</evidence>
<dbReference type="EMBL" id="JAHOEF010000056">
    <property type="protein sequence ID" value="MBV3383211.1"/>
    <property type="molecule type" value="Genomic_DNA"/>
</dbReference>
<dbReference type="Pfam" id="PF00072">
    <property type="entry name" value="Response_reg"/>
    <property type="match status" value="1"/>
</dbReference>
<dbReference type="AlphaFoldDB" id="A0AAW4MSB3"/>
<dbReference type="CDD" id="cd00156">
    <property type="entry name" value="REC"/>
    <property type="match status" value="1"/>
</dbReference>
<dbReference type="PROSITE" id="PS50930">
    <property type="entry name" value="HTH_LYTTR"/>
    <property type="match status" value="1"/>
</dbReference>
<proteinExistence type="predicted"/>
<dbReference type="Pfam" id="PF04397">
    <property type="entry name" value="LytTR"/>
    <property type="match status" value="1"/>
</dbReference>
<accession>A0AAW4MSB3</accession>
<evidence type="ECO:0000256" key="1">
    <source>
        <dbReference type="PROSITE-ProRule" id="PRU00169"/>
    </source>
</evidence>
<feature type="domain" description="Response regulatory" evidence="2">
    <location>
        <begin position="2"/>
        <end position="121"/>
    </location>
</feature>
<evidence type="ECO:0000313" key="6">
    <source>
        <dbReference type="Proteomes" id="UP001196408"/>
    </source>
</evidence>
<dbReference type="GO" id="GO:0003677">
    <property type="term" value="F:DNA binding"/>
    <property type="evidence" value="ECO:0007669"/>
    <property type="project" value="UniProtKB-KW"/>
</dbReference>
<dbReference type="RefSeq" id="WP_204987873.1">
    <property type="nucleotide sequence ID" value="NZ_JAHOEB010000054.1"/>
</dbReference>
<feature type="domain" description="HTH LytTR-type" evidence="3">
    <location>
        <begin position="131"/>
        <end position="194"/>
    </location>
</feature>
<dbReference type="SMART" id="SM00850">
    <property type="entry name" value="LytTR"/>
    <property type="match status" value="1"/>
</dbReference>
<evidence type="ECO:0000259" key="3">
    <source>
        <dbReference type="PROSITE" id="PS50930"/>
    </source>
</evidence>
<dbReference type="Gene3D" id="2.40.50.1020">
    <property type="entry name" value="LytTr DNA-binding domain"/>
    <property type="match status" value="1"/>
</dbReference>
<keyword evidence="4" id="KW-0238">DNA-binding</keyword>
<sequence length="222" mass="26054">MNIIICDDRIDDRKNLSDLLSDYGEKKNYEFAITEYDSGEQLCEEQSALEACQILFLDINMQGMDGLKTAMRIKEKYPKLPVVLVTAYMNYALDGYKVKASRFLLKDNLADTIEECMDDLIAEINKNRRILEFRFVEGTIKLYADDIIYIETELHKNVFYTEKGTFQIYKKLDELENEFKDMGFVRAHLSFLVNELNQIGIKIDMYRQEYRFTPAFAFIQAV</sequence>